<evidence type="ECO:0000313" key="1">
    <source>
        <dbReference type="EMBL" id="MCI26486.1"/>
    </source>
</evidence>
<comment type="caution">
    <text evidence="1">The sequence shown here is derived from an EMBL/GenBank/DDBJ whole genome shotgun (WGS) entry which is preliminary data.</text>
</comment>
<evidence type="ECO:0000313" key="2">
    <source>
        <dbReference type="Proteomes" id="UP000265520"/>
    </source>
</evidence>
<dbReference type="InterPro" id="IPR032675">
    <property type="entry name" value="LRR_dom_sf"/>
</dbReference>
<proteinExistence type="predicted"/>
<name>A0A392QSI3_9FABA</name>
<sequence length="111" mass="13240">MMFLTGCPMLQDLHSSDVDFDSMESLTCNEWKDFLLSNLTRANIDCHKGYFPVKAVHNVPSLRFYYRQRYYHNDFIPTFYNLTQLELLCSDYSKEFILDVLNHCPKLQRLD</sequence>
<feature type="non-terminal residue" evidence="1">
    <location>
        <position position="111"/>
    </location>
</feature>
<reference evidence="1 2" key="1">
    <citation type="journal article" date="2018" name="Front. Plant Sci.">
        <title>Red Clover (Trifolium pratense) and Zigzag Clover (T. medium) - A Picture of Genomic Similarities and Differences.</title>
        <authorList>
            <person name="Dluhosova J."/>
            <person name="Istvanek J."/>
            <person name="Nedelnik J."/>
            <person name="Repkova J."/>
        </authorList>
    </citation>
    <scope>NUCLEOTIDE SEQUENCE [LARGE SCALE GENOMIC DNA]</scope>
    <source>
        <strain evidence="2">cv. 10/8</strain>
        <tissue evidence="1">Leaf</tissue>
    </source>
</reference>
<organism evidence="1 2">
    <name type="scientific">Trifolium medium</name>
    <dbReference type="NCBI Taxonomy" id="97028"/>
    <lineage>
        <taxon>Eukaryota</taxon>
        <taxon>Viridiplantae</taxon>
        <taxon>Streptophyta</taxon>
        <taxon>Embryophyta</taxon>
        <taxon>Tracheophyta</taxon>
        <taxon>Spermatophyta</taxon>
        <taxon>Magnoliopsida</taxon>
        <taxon>eudicotyledons</taxon>
        <taxon>Gunneridae</taxon>
        <taxon>Pentapetalae</taxon>
        <taxon>rosids</taxon>
        <taxon>fabids</taxon>
        <taxon>Fabales</taxon>
        <taxon>Fabaceae</taxon>
        <taxon>Papilionoideae</taxon>
        <taxon>50 kb inversion clade</taxon>
        <taxon>NPAAA clade</taxon>
        <taxon>Hologalegina</taxon>
        <taxon>IRL clade</taxon>
        <taxon>Trifolieae</taxon>
        <taxon>Trifolium</taxon>
    </lineage>
</organism>
<dbReference type="AlphaFoldDB" id="A0A392QSI3"/>
<accession>A0A392QSI3</accession>
<protein>
    <submittedName>
        <fullName evidence="1">F-box family protein</fullName>
    </submittedName>
</protein>
<dbReference type="Gene3D" id="3.80.10.10">
    <property type="entry name" value="Ribonuclease Inhibitor"/>
    <property type="match status" value="1"/>
</dbReference>
<dbReference type="EMBL" id="LXQA010153569">
    <property type="protein sequence ID" value="MCI26486.1"/>
    <property type="molecule type" value="Genomic_DNA"/>
</dbReference>
<keyword evidence="2" id="KW-1185">Reference proteome</keyword>
<dbReference type="Proteomes" id="UP000265520">
    <property type="component" value="Unassembled WGS sequence"/>
</dbReference>